<dbReference type="SUPFAM" id="SSF52777">
    <property type="entry name" value="CoA-dependent acyltransferases"/>
    <property type="match status" value="1"/>
</dbReference>
<accession>A0A319EK94</accession>
<dbReference type="PANTHER" id="PTHR42034:SF1">
    <property type="entry name" value="CONDENSATION DOMAIN-CONTAINING PROTEIN"/>
    <property type="match status" value="1"/>
</dbReference>
<dbReference type="Proteomes" id="UP000248423">
    <property type="component" value="Unassembled WGS sequence"/>
</dbReference>
<dbReference type="VEuPathDB" id="FungiDB:BO78DRAFT_450480"/>
<evidence type="ECO:0008006" key="3">
    <source>
        <dbReference type="Google" id="ProtNLM"/>
    </source>
</evidence>
<sequence>MAWSQVSARRWERPADGMESWFALTESASAAVCDGRRQFTIFTKIQVDLNIPSDRLESCLKEAWTQLRYEQPQIATIQEGMTKVYEVPDEAVLQAWIASTFIISAAANGEELHANAAPIDQATLYYLPGSSELVLRAPHDTVDGTGMILLLDRFLRALVSPPEEGKITFGDEPSRLTPCLGEVLGVAEECTPEEVARIMEIFKPYLEHGAGMGHVSNLGSLPAGRCRHARLDVPWRTTEAIVQACKAKRISVTAAVHAAYIQTLMKHADPNRPSCHYITTGQFNLRDYLPKRAAQYAASLYYTMVPLHLESPGSFGDTSQAVNQYYRTTFRDDTTLLPLVPHLTRLWCAGSQTPEMQAAPVPRDAVPSSLGVIERYLQRSYGDGTVTVRDFMMATDALGVTMLVFSSFRDQLQMVYSYNDGHQEREHIQQYLQDILAVLTEELLAD</sequence>
<evidence type="ECO:0000313" key="2">
    <source>
        <dbReference type="Proteomes" id="UP000248423"/>
    </source>
</evidence>
<dbReference type="Gene3D" id="3.30.559.10">
    <property type="entry name" value="Chloramphenicol acetyltransferase-like domain"/>
    <property type="match status" value="1"/>
</dbReference>
<dbReference type="PANTHER" id="PTHR42034">
    <property type="entry name" value="CHROMOSOME 7, WHOLE GENOME SHOTGUN SEQUENCE-RELATED"/>
    <property type="match status" value="1"/>
</dbReference>
<name>A0A319EK94_ASPSB</name>
<gene>
    <name evidence="1" type="ORF">BO78DRAFT_450480</name>
</gene>
<dbReference type="OrthoDB" id="2548233at2759"/>
<reference evidence="1 2" key="1">
    <citation type="submission" date="2018-02" db="EMBL/GenBank/DDBJ databases">
        <title>The genomes of Aspergillus section Nigri reveals drivers in fungal speciation.</title>
        <authorList>
            <consortium name="DOE Joint Genome Institute"/>
            <person name="Vesth T.C."/>
            <person name="Nybo J."/>
            <person name="Theobald S."/>
            <person name="Brandl J."/>
            <person name="Frisvad J.C."/>
            <person name="Nielsen K.F."/>
            <person name="Lyhne E.K."/>
            <person name="Kogle M.E."/>
            <person name="Kuo A."/>
            <person name="Riley R."/>
            <person name="Clum A."/>
            <person name="Nolan M."/>
            <person name="Lipzen A."/>
            <person name="Salamov A."/>
            <person name="Henrissat B."/>
            <person name="Wiebenga A."/>
            <person name="De vries R.P."/>
            <person name="Grigoriev I.V."/>
            <person name="Mortensen U.H."/>
            <person name="Andersen M.R."/>
            <person name="Baker S.E."/>
        </authorList>
    </citation>
    <scope>NUCLEOTIDE SEQUENCE [LARGE SCALE GENOMIC DNA]</scope>
    <source>
        <strain evidence="1 2">CBS 121057</strain>
    </source>
</reference>
<protein>
    <recommendedName>
        <fullName evidence="3">Condensation domain-containing protein</fullName>
    </recommendedName>
</protein>
<proteinExistence type="predicted"/>
<organism evidence="1 2">
    <name type="scientific">Aspergillus sclerotiicarbonarius (strain CBS 121057 / IBT 28362)</name>
    <dbReference type="NCBI Taxonomy" id="1448318"/>
    <lineage>
        <taxon>Eukaryota</taxon>
        <taxon>Fungi</taxon>
        <taxon>Dikarya</taxon>
        <taxon>Ascomycota</taxon>
        <taxon>Pezizomycotina</taxon>
        <taxon>Eurotiomycetes</taxon>
        <taxon>Eurotiomycetidae</taxon>
        <taxon>Eurotiales</taxon>
        <taxon>Aspergillaceae</taxon>
        <taxon>Aspergillus</taxon>
        <taxon>Aspergillus subgen. Circumdati</taxon>
    </lineage>
</organism>
<dbReference type="AlphaFoldDB" id="A0A319EK94"/>
<dbReference type="EMBL" id="KZ826320">
    <property type="protein sequence ID" value="PYI10692.1"/>
    <property type="molecule type" value="Genomic_DNA"/>
</dbReference>
<dbReference type="Gene3D" id="3.30.559.30">
    <property type="entry name" value="Nonribosomal peptide synthetase, condensation domain"/>
    <property type="match status" value="1"/>
</dbReference>
<dbReference type="InterPro" id="IPR023213">
    <property type="entry name" value="CAT-like_dom_sf"/>
</dbReference>
<keyword evidence="2" id="KW-1185">Reference proteome</keyword>
<evidence type="ECO:0000313" key="1">
    <source>
        <dbReference type="EMBL" id="PYI10692.1"/>
    </source>
</evidence>